<dbReference type="EMBL" id="CP036432">
    <property type="protein sequence ID" value="QDV87284.1"/>
    <property type="molecule type" value="Genomic_DNA"/>
</dbReference>
<dbReference type="InterPro" id="IPR011009">
    <property type="entry name" value="Kinase-like_dom_sf"/>
</dbReference>
<dbReference type="RefSeq" id="WP_145218882.1">
    <property type="nucleotide sequence ID" value="NZ_CP036432.1"/>
</dbReference>
<dbReference type="SUPFAM" id="SSF56112">
    <property type="entry name" value="Protein kinase-like (PK-like)"/>
    <property type="match status" value="1"/>
</dbReference>
<dbReference type="Gene3D" id="3.30.200.20">
    <property type="entry name" value="Phosphorylase Kinase, domain 1"/>
    <property type="match status" value="1"/>
</dbReference>
<reference evidence="1 2" key="1">
    <citation type="submission" date="2019-02" db="EMBL/GenBank/DDBJ databases">
        <title>Deep-cultivation of Planctomycetes and their phenomic and genomic characterization uncovers novel biology.</title>
        <authorList>
            <person name="Wiegand S."/>
            <person name="Jogler M."/>
            <person name="Boedeker C."/>
            <person name="Pinto D."/>
            <person name="Vollmers J."/>
            <person name="Rivas-Marin E."/>
            <person name="Kohn T."/>
            <person name="Peeters S.H."/>
            <person name="Heuer A."/>
            <person name="Rast P."/>
            <person name="Oberbeckmann S."/>
            <person name="Bunk B."/>
            <person name="Jeske O."/>
            <person name="Meyerdierks A."/>
            <person name="Storesund J.E."/>
            <person name="Kallscheuer N."/>
            <person name="Luecker S."/>
            <person name="Lage O.M."/>
            <person name="Pohl T."/>
            <person name="Merkel B.J."/>
            <person name="Hornburger P."/>
            <person name="Mueller R.-W."/>
            <person name="Bruemmer F."/>
            <person name="Labrenz M."/>
            <person name="Spormann A.M."/>
            <person name="Op den Camp H."/>
            <person name="Overmann J."/>
            <person name="Amann R."/>
            <person name="Jetten M.S.M."/>
            <person name="Mascher T."/>
            <person name="Medema M.H."/>
            <person name="Devos D.P."/>
            <person name="Kaster A.-K."/>
            <person name="Ovreas L."/>
            <person name="Rohde M."/>
            <person name="Galperin M.Y."/>
            <person name="Jogler C."/>
        </authorList>
    </citation>
    <scope>NUCLEOTIDE SEQUENCE [LARGE SCALE GENOMIC DNA]</scope>
    <source>
        <strain evidence="1 2">TBK1r</strain>
    </source>
</reference>
<evidence type="ECO:0008006" key="3">
    <source>
        <dbReference type="Google" id="ProtNLM"/>
    </source>
</evidence>
<dbReference type="Proteomes" id="UP000318081">
    <property type="component" value="Chromosome"/>
</dbReference>
<keyword evidence="2" id="KW-1185">Reference proteome</keyword>
<evidence type="ECO:0000313" key="1">
    <source>
        <dbReference type="EMBL" id="QDV87284.1"/>
    </source>
</evidence>
<gene>
    <name evidence="1" type="ORF">TBK1r_63130</name>
</gene>
<proteinExistence type="predicted"/>
<organism evidence="1 2">
    <name type="scientific">Stieleria magnilauensis</name>
    <dbReference type="NCBI Taxonomy" id="2527963"/>
    <lineage>
        <taxon>Bacteria</taxon>
        <taxon>Pseudomonadati</taxon>
        <taxon>Planctomycetota</taxon>
        <taxon>Planctomycetia</taxon>
        <taxon>Pirellulales</taxon>
        <taxon>Pirellulaceae</taxon>
        <taxon>Stieleria</taxon>
    </lineage>
</organism>
<accession>A0ABX5XZ17</accession>
<sequence>MPTISPRGSVAVKLIRPDQLAMLPADRREVWKERFRAEAKAKAMARLDHEHVVTICDVGEVEGTLYYSMQFIEGRS</sequence>
<evidence type="ECO:0000313" key="2">
    <source>
        <dbReference type="Proteomes" id="UP000318081"/>
    </source>
</evidence>
<protein>
    <recommendedName>
        <fullName evidence="3">Protein kinase domain-containing protein</fullName>
    </recommendedName>
</protein>
<name>A0ABX5XZ17_9BACT</name>